<reference evidence="2 3" key="1">
    <citation type="journal article" date="2017" name="Antonie Van Leeuwenhoek">
        <title>Phylogenomic resolution of the bacterial genus Pantoea and its relationship with Erwinia and Tatumella.</title>
        <authorList>
            <person name="Palmer M."/>
            <person name="Steenkamp E.T."/>
            <person name="Coetzee M.P."/>
            <person name="Chan W.Y."/>
            <person name="van Zyl E."/>
            <person name="De Maayer P."/>
            <person name="Coutinho T.A."/>
            <person name="Blom J."/>
            <person name="Smits T.H."/>
            <person name="Duffy B."/>
            <person name="Venter S.N."/>
        </authorList>
    </citation>
    <scope>NUCLEOTIDE SEQUENCE [LARGE SCALE GENOMIC DNA]</scope>
    <source>
        <strain evidence="2 3">LMG 26277</strain>
    </source>
</reference>
<keyword evidence="1" id="KW-0472">Membrane</keyword>
<dbReference type="STRING" id="1076551.HA48_21085"/>
<evidence type="ECO:0000313" key="3">
    <source>
        <dbReference type="Proteomes" id="UP000193104"/>
    </source>
</evidence>
<dbReference type="Proteomes" id="UP000193104">
    <property type="component" value="Unassembled WGS sequence"/>
</dbReference>
<dbReference type="AlphaFoldDB" id="A0A1X1CUE9"/>
<evidence type="ECO:0000256" key="1">
    <source>
        <dbReference type="SAM" id="Phobius"/>
    </source>
</evidence>
<proteinExistence type="predicted"/>
<organism evidence="2 3">
    <name type="scientific">Pantoea wallisii</name>
    <dbReference type="NCBI Taxonomy" id="1076551"/>
    <lineage>
        <taxon>Bacteria</taxon>
        <taxon>Pseudomonadati</taxon>
        <taxon>Pseudomonadota</taxon>
        <taxon>Gammaproteobacteria</taxon>
        <taxon>Enterobacterales</taxon>
        <taxon>Erwiniaceae</taxon>
        <taxon>Pantoea</taxon>
    </lineage>
</organism>
<evidence type="ECO:0000313" key="2">
    <source>
        <dbReference type="EMBL" id="ORM67980.1"/>
    </source>
</evidence>
<keyword evidence="1" id="KW-1133">Transmembrane helix</keyword>
<name>A0A1X1CUE9_9GAMM</name>
<dbReference type="EMBL" id="MLFS01000103">
    <property type="protein sequence ID" value="ORM67980.1"/>
    <property type="molecule type" value="Genomic_DNA"/>
</dbReference>
<sequence>MVFRIRIHRVILQLIQSRYVLVFLIRDIIICPLRKLQQIPIVAALPEPERKDFWKRARDRRLSESFWLVVVMLCLHFDLTLADQAFNSCRFTLSVHSDFK</sequence>
<keyword evidence="3" id="KW-1185">Reference proteome</keyword>
<gene>
    <name evidence="2" type="ORF">HA48_21085</name>
</gene>
<feature type="transmembrane region" description="Helical" evidence="1">
    <location>
        <begin position="65"/>
        <end position="82"/>
    </location>
</feature>
<protein>
    <submittedName>
        <fullName evidence="2">Uncharacterized protein</fullName>
    </submittedName>
</protein>
<accession>A0A1X1CUE9</accession>
<comment type="caution">
    <text evidence="2">The sequence shown here is derived from an EMBL/GenBank/DDBJ whole genome shotgun (WGS) entry which is preliminary data.</text>
</comment>
<keyword evidence="1" id="KW-0812">Transmembrane</keyword>